<evidence type="ECO:0000256" key="2">
    <source>
        <dbReference type="ARBA" id="ARBA00022741"/>
    </source>
</evidence>
<dbReference type="Pfam" id="PF13541">
    <property type="entry name" value="ChlI"/>
    <property type="match status" value="1"/>
</dbReference>
<organism evidence="15 16">
    <name type="scientific">Chitinophaga horti</name>
    <dbReference type="NCBI Taxonomy" id="2920382"/>
    <lineage>
        <taxon>Bacteria</taxon>
        <taxon>Pseudomonadati</taxon>
        <taxon>Bacteroidota</taxon>
        <taxon>Chitinophagia</taxon>
        <taxon>Chitinophagales</taxon>
        <taxon>Chitinophagaceae</taxon>
        <taxon>Chitinophaga</taxon>
    </lineage>
</organism>
<evidence type="ECO:0000256" key="9">
    <source>
        <dbReference type="ARBA" id="ARBA00023125"/>
    </source>
</evidence>
<keyword evidence="5" id="KW-0378">Hydrolase</keyword>
<dbReference type="InterPro" id="IPR041166">
    <property type="entry name" value="Rubredoxin_2"/>
</dbReference>
<dbReference type="RefSeq" id="WP_264281133.1">
    <property type="nucleotide sequence ID" value="NZ_CP107006.1"/>
</dbReference>
<keyword evidence="7 11" id="KW-0067">ATP-binding</keyword>
<comment type="domain">
    <text evidence="11">The middle region has homology to RecA with ATPase motifs including the RadA KNRFG motif, while the C-terminus is homologous to Lon protease.</text>
</comment>
<evidence type="ECO:0000313" key="15">
    <source>
        <dbReference type="EMBL" id="UYQ92975.1"/>
    </source>
</evidence>
<dbReference type="Gene3D" id="3.30.230.10">
    <property type="match status" value="1"/>
</dbReference>
<dbReference type="PANTHER" id="PTHR32472:SF10">
    <property type="entry name" value="DNA REPAIR PROTEIN RADA-LIKE PROTEIN"/>
    <property type="match status" value="1"/>
</dbReference>
<keyword evidence="6 13" id="KW-0862">Zinc</keyword>
<dbReference type="InterPro" id="IPR027417">
    <property type="entry name" value="P-loop_NTPase"/>
</dbReference>
<evidence type="ECO:0000256" key="5">
    <source>
        <dbReference type="ARBA" id="ARBA00022801"/>
    </source>
</evidence>
<dbReference type="HAMAP" id="MF_01498">
    <property type="entry name" value="RadA_bact"/>
    <property type="match status" value="1"/>
</dbReference>
<dbReference type="InterPro" id="IPR014721">
    <property type="entry name" value="Ribsml_uS5_D2-typ_fold_subgr"/>
</dbReference>
<keyword evidence="2 11" id="KW-0547">Nucleotide-binding</keyword>
<dbReference type="PROSITE" id="PS50162">
    <property type="entry name" value="RECA_2"/>
    <property type="match status" value="1"/>
</dbReference>
<reference evidence="15" key="1">
    <citation type="submission" date="2022-10" db="EMBL/GenBank/DDBJ databases">
        <title>Chitinophaga sp. nov., isolated from soil.</title>
        <authorList>
            <person name="Jeon C.O."/>
        </authorList>
    </citation>
    <scope>NUCLEOTIDE SEQUENCE</scope>
    <source>
        <strain evidence="15">R8</strain>
    </source>
</reference>
<dbReference type="InterPro" id="IPR003593">
    <property type="entry name" value="AAA+_ATPase"/>
</dbReference>
<dbReference type="EMBL" id="CP107006">
    <property type="protein sequence ID" value="UYQ92975.1"/>
    <property type="molecule type" value="Genomic_DNA"/>
</dbReference>
<comment type="function">
    <text evidence="11">Plays a role in repairing double-strand DNA breaks, probably involving stabilizing or processing branched DNA or blocked replication forks.</text>
</comment>
<keyword evidence="9 11" id="KW-0238">DNA-binding</keyword>
<keyword evidence="10 11" id="KW-0234">DNA repair</keyword>
<evidence type="ECO:0000256" key="11">
    <source>
        <dbReference type="HAMAP-Rule" id="MF_01498"/>
    </source>
</evidence>
<dbReference type="SUPFAM" id="SSF52540">
    <property type="entry name" value="P-loop containing nucleoside triphosphate hydrolases"/>
    <property type="match status" value="1"/>
</dbReference>
<evidence type="ECO:0000256" key="1">
    <source>
        <dbReference type="ARBA" id="ARBA00022723"/>
    </source>
</evidence>
<evidence type="ECO:0000256" key="7">
    <source>
        <dbReference type="ARBA" id="ARBA00022840"/>
    </source>
</evidence>
<accession>A0ABY6J022</accession>
<evidence type="ECO:0000256" key="10">
    <source>
        <dbReference type="ARBA" id="ARBA00023204"/>
    </source>
</evidence>
<dbReference type="CDD" id="cd01121">
    <property type="entry name" value="RadA_SMS_N"/>
    <property type="match status" value="1"/>
</dbReference>
<evidence type="ECO:0000256" key="8">
    <source>
        <dbReference type="ARBA" id="ARBA00023016"/>
    </source>
</evidence>
<evidence type="ECO:0000256" key="6">
    <source>
        <dbReference type="ARBA" id="ARBA00022833"/>
    </source>
</evidence>
<dbReference type="Pfam" id="PF13481">
    <property type="entry name" value="AAA_25"/>
    <property type="match status" value="1"/>
</dbReference>
<dbReference type="NCBIfam" id="TIGR00416">
    <property type="entry name" value="sms"/>
    <property type="match status" value="1"/>
</dbReference>
<dbReference type="Gene3D" id="3.40.50.300">
    <property type="entry name" value="P-loop containing nucleotide triphosphate hydrolases"/>
    <property type="match status" value="1"/>
</dbReference>
<evidence type="ECO:0000313" key="16">
    <source>
        <dbReference type="Proteomes" id="UP001162741"/>
    </source>
</evidence>
<evidence type="ECO:0000259" key="14">
    <source>
        <dbReference type="PROSITE" id="PS50162"/>
    </source>
</evidence>
<name>A0ABY6J022_9BACT</name>
<keyword evidence="3 11" id="KW-0227">DNA damage</keyword>
<feature type="binding site" evidence="11">
    <location>
        <begin position="98"/>
        <end position="105"/>
    </location>
    <ligand>
        <name>ATP</name>
        <dbReference type="ChEBI" id="CHEBI:30616"/>
    </ligand>
</feature>
<keyword evidence="4 13" id="KW-0863">Zinc-finger</keyword>
<dbReference type="Pfam" id="PF18073">
    <property type="entry name" value="Zn_ribbon_LapB"/>
    <property type="match status" value="1"/>
</dbReference>
<dbReference type="PRINTS" id="PR01874">
    <property type="entry name" value="DNAREPAIRADA"/>
</dbReference>
<comment type="function">
    <text evidence="13">DNA-dependent ATPase involved in processing of recombination intermediates, plays a role in repairing DNA breaks. Stimulates the branch migration of RecA-mediated strand transfer reactions, allowing the 3' invading strand to extend heteroduplex DNA faster. Binds ssDNA in the presence of ADP but not other nucleotides, has ATPase activity that is stimulated by ssDNA and various branched DNA structures, but inhibited by SSB. Does not have RecA's homology-searching function.</text>
</comment>
<dbReference type="PANTHER" id="PTHR32472">
    <property type="entry name" value="DNA REPAIR PROTEIN RADA"/>
    <property type="match status" value="1"/>
</dbReference>
<dbReference type="InterPro" id="IPR020568">
    <property type="entry name" value="Ribosomal_Su5_D2-typ_SF"/>
</dbReference>
<dbReference type="SMART" id="SM00382">
    <property type="entry name" value="AAA"/>
    <property type="match status" value="1"/>
</dbReference>
<keyword evidence="1 11" id="KW-0479">Metal-binding</keyword>
<keyword evidence="8 11" id="KW-0346">Stress response</keyword>
<dbReference type="SUPFAM" id="SSF54211">
    <property type="entry name" value="Ribosomal protein S5 domain 2-like"/>
    <property type="match status" value="1"/>
</dbReference>
<dbReference type="InterPro" id="IPR020588">
    <property type="entry name" value="RecA_ATP-bd"/>
</dbReference>
<evidence type="ECO:0000256" key="3">
    <source>
        <dbReference type="ARBA" id="ARBA00022763"/>
    </source>
</evidence>
<comment type="similarity">
    <text evidence="11 13">Belongs to the RecA family. RadA subfamily.</text>
</comment>
<dbReference type="InterPro" id="IPR004504">
    <property type="entry name" value="DNA_repair_RadA"/>
</dbReference>
<gene>
    <name evidence="11 15" type="primary">radA</name>
    <name evidence="15" type="ORF">MKQ68_23120</name>
</gene>
<proteinExistence type="inferred from homology"/>
<dbReference type="Proteomes" id="UP001162741">
    <property type="component" value="Chromosome"/>
</dbReference>
<feature type="domain" description="RecA family profile 1" evidence="14">
    <location>
        <begin position="69"/>
        <end position="216"/>
    </location>
</feature>
<evidence type="ECO:0000256" key="13">
    <source>
        <dbReference type="RuleBase" id="RU003555"/>
    </source>
</evidence>
<evidence type="ECO:0000256" key="4">
    <source>
        <dbReference type="ARBA" id="ARBA00022771"/>
    </source>
</evidence>
<evidence type="ECO:0000256" key="12">
    <source>
        <dbReference type="NCBIfam" id="TIGR00416"/>
    </source>
</evidence>
<feature type="short sequence motif" description="RadA KNRFG motif" evidence="11">
    <location>
        <begin position="253"/>
        <end position="257"/>
    </location>
</feature>
<sequence>MSKIRTAFFCQNCGYETAKWTGKCPSCNQWNTFVEEKVQKEIPLRQQEWKEDVKRVNKIVSLDEVDAIEEQRFLTPDGELNRVLGGGIVAGSLVLVGGEPGIGKSTLFLQNALLLKHLKILYVSGEESEQQIKMRANRLKINNEQFYLLTETSTQTIFAEIKKLKPDLVIIDSIQTLQTPLIESAPGSVSQIRETAAEMQRFAKETNTPVFLIGHITKDGSIAGPKVLEHMVDTVLQFEGDQHYAYRILRTIKNRFGSTAELGIYEMTGDGLRQVTNPSEILISQREDMLSGVTIAATIEGLRPMLVEVQALVTQSVYGTPQRTVTGFDLRRLQLLLAVLEKRGGFHFGVKDVFLNIAGGLRVEDPSIDLAVLCALLSSFEDLAIPNKVCFAGEVGLSGEIRAVNRIEQRIAEAEKLGFEKIFISKYNKKGLDFSKLKIEVVPLGRVEEVYQLLF</sequence>
<keyword evidence="16" id="KW-1185">Reference proteome</keyword>
<feature type="region of interest" description="Lon-protease-like" evidence="11">
    <location>
        <begin position="352"/>
        <end position="455"/>
    </location>
</feature>
<protein>
    <recommendedName>
        <fullName evidence="11 12">DNA repair protein RadA</fullName>
    </recommendedName>
</protein>